<dbReference type="AlphaFoldDB" id="A0A2K9PMN1"/>
<organism evidence="2 3">
    <name type="scientific">Flavivirga eckloniae</name>
    <dbReference type="NCBI Taxonomy" id="1803846"/>
    <lineage>
        <taxon>Bacteria</taxon>
        <taxon>Pseudomonadati</taxon>
        <taxon>Bacteroidota</taxon>
        <taxon>Flavobacteriia</taxon>
        <taxon>Flavobacteriales</taxon>
        <taxon>Flavobacteriaceae</taxon>
        <taxon>Flavivirga</taxon>
    </lineage>
</organism>
<dbReference type="OrthoDB" id="1448012at2"/>
<feature type="transmembrane region" description="Helical" evidence="1">
    <location>
        <begin position="75"/>
        <end position="95"/>
    </location>
</feature>
<feature type="transmembrane region" description="Helical" evidence="1">
    <location>
        <begin position="12"/>
        <end position="30"/>
    </location>
</feature>
<reference evidence="2 3" key="1">
    <citation type="submission" date="2018-01" db="EMBL/GenBank/DDBJ databases">
        <title>Complete genome sequence of Flavivirga eckloniae ECD14 isolated from seaweed Ecklonia cava.</title>
        <authorList>
            <person name="Lee J.H."/>
            <person name="Baik K.S."/>
            <person name="Seong C.N."/>
        </authorList>
    </citation>
    <scope>NUCLEOTIDE SEQUENCE [LARGE SCALE GENOMIC DNA]</scope>
    <source>
        <strain evidence="2 3">ECD14</strain>
    </source>
</reference>
<keyword evidence="1" id="KW-1133">Transmembrane helix</keyword>
<accession>A0A2K9PMN1</accession>
<keyword evidence="1" id="KW-0472">Membrane</keyword>
<dbReference type="EMBL" id="CP025791">
    <property type="protein sequence ID" value="AUP78310.1"/>
    <property type="molecule type" value="Genomic_DNA"/>
</dbReference>
<proteinExistence type="predicted"/>
<evidence type="ECO:0000256" key="1">
    <source>
        <dbReference type="SAM" id="Phobius"/>
    </source>
</evidence>
<evidence type="ECO:0000313" key="3">
    <source>
        <dbReference type="Proteomes" id="UP000235826"/>
    </source>
</evidence>
<keyword evidence="1" id="KW-0812">Transmembrane</keyword>
<keyword evidence="3" id="KW-1185">Reference proteome</keyword>
<feature type="transmembrane region" description="Helical" evidence="1">
    <location>
        <begin position="42"/>
        <end position="63"/>
    </location>
</feature>
<sequence length="100" mass="11161">MYNLTTISKITAAASFGIGTILFSLFLYYGEAHIPAITGLRFLIIAFLINFIFLLVNMILAVITSKDRIDHIKTCGIILLNIPIAILYLYVIISIKSPRI</sequence>
<gene>
    <name evidence="2" type="ORF">C1H87_06110</name>
</gene>
<name>A0A2K9PMN1_9FLAO</name>
<dbReference type="RefSeq" id="WP_102754966.1">
    <property type="nucleotide sequence ID" value="NZ_CP025791.1"/>
</dbReference>
<dbReference type="Proteomes" id="UP000235826">
    <property type="component" value="Chromosome"/>
</dbReference>
<protein>
    <submittedName>
        <fullName evidence="2">Uncharacterized protein</fullName>
    </submittedName>
</protein>
<dbReference type="KEGG" id="fek:C1H87_06110"/>
<evidence type="ECO:0000313" key="2">
    <source>
        <dbReference type="EMBL" id="AUP78310.1"/>
    </source>
</evidence>